<dbReference type="GO" id="GO:0042720">
    <property type="term" value="C:mitochondrial inner membrane peptidase complex"/>
    <property type="evidence" value="ECO:0007669"/>
    <property type="project" value="InterPro"/>
</dbReference>
<feature type="domain" description="Peptidase S26" evidence="12">
    <location>
        <begin position="15"/>
        <end position="104"/>
    </location>
</feature>
<evidence type="ECO:0000313" key="14">
    <source>
        <dbReference type="Proteomes" id="UP000000599"/>
    </source>
</evidence>
<keyword evidence="4" id="KW-0812">Transmembrane</keyword>
<dbReference type="STRING" id="284592.Q6BLE2"/>
<dbReference type="GO" id="GO:0006627">
    <property type="term" value="P:protein processing involved in protein targeting to mitochondrion"/>
    <property type="evidence" value="ECO:0007669"/>
    <property type="project" value="InterPro"/>
</dbReference>
<dbReference type="NCBIfam" id="TIGR02227">
    <property type="entry name" value="sigpep_I_bact"/>
    <property type="match status" value="1"/>
</dbReference>
<dbReference type="FunFam" id="2.10.109.10:FF:000005">
    <property type="entry name" value="Mitochondrial inner membrane protease subunit"/>
    <property type="match status" value="1"/>
</dbReference>
<dbReference type="eggNOG" id="KOG1568">
    <property type="taxonomic scope" value="Eukaryota"/>
</dbReference>
<dbReference type="InterPro" id="IPR019533">
    <property type="entry name" value="Peptidase_S26"/>
</dbReference>
<evidence type="ECO:0000256" key="9">
    <source>
        <dbReference type="ARBA" id="ARBA00023136"/>
    </source>
</evidence>
<proteinExistence type="inferred from homology"/>
<dbReference type="PROSITE" id="PS00501">
    <property type="entry name" value="SPASE_I_1"/>
    <property type="match status" value="1"/>
</dbReference>
<dbReference type="SUPFAM" id="SSF51306">
    <property type="entry name" value="LexA/Signal peptidase"/>
    <property type="match status" value="1"/>
</dbReference>
<dbReference type="Pfam" id="PF10502">
    <property type="entry name" value="Peptidase_S26"/>
    <property type="match status" value="2"/>
</dbReference>
<evidence type="ECO:0000259" key="12">
    <source>
        <dbReference type="Pfam" id="PF10502"/>
    </source>
</evidence>
<comment type="similarity">
    <text evidence="2">Belongs to the peptidase S26 family. IMP2 subfamily.</text>
</comment>
<dbReference type="PROSITE" id="PS00761">
    <property type="entry name" value="SPASE_I_3"/>
    <property type="match status" value="1"/>
</dbReference>
<evidence type="ECO:0000256" key="6">
    <source>
        <dbReference type="ARBA" id="ARBA00022801"/>
    </source>
</evidence>
<protein>
    <recommendedName>
        <fullName evidence="11">Mitochondrial inner membrane protease subunit</fullName>
        <ecNumber evidence="11">3.4.21.-</ecNumber>
    </recommendedName>
</protein>
<name>Q6BLE2_DEBHA</name>
<dbReference type="OMA" id="WIPVIAW"/>
<sequence>MAYFSKLPHGIRTTLITLTWFPVLYTLSNHVYQPCQITGMSMTPTFNPGTETMSNDVALVQKFNLKKPSSLHRGDVIMFRSPQDPEKLLTKRVVGLQGDVIATKTPPYPRPQATIPRNHLWVEGDNMFHSVDSNNFGPISQALVIGKVVGIIWPISRFGTDISEGGRDARKTNENLQVKSLDDIK</sequence>
<evidence type="ECO:0000256" key="1">
    <source>
        <dbReference type="ARBA" id="ARBA00004434"/>
    </source>
</evidence>
<evidence type="ECO:0000256" key="8">
    <source>
        <dbReference type="ARBA" id="ARBA00023128"/>
    </source>
</evidence>
<feature type="domain" description="Peptidase S26" evidence="12">
    <location>
        <begin position="112"/>
        <end position="153"/>
    </location>
</feature>
<evidence type="ECO:0000256" key="11">
    <source>
        <dbReference type="RuleBase" id="RU362041"/>
    </source>
</evidence>
<comment type="subcellular location">
    <subcellularLocation>
        <location evidence="1">Mitochondrion inner membrane</location>
        <topology evidence="1">Single-pass membrane protein</topology>
    </subcellularLocation>
</comment>
<dbReference type="GO" id="GO:0006465">
    <property type="term" value="P:signal peptide processing"/>
    <property type="evidence" value="ECO:0007669"/>
    <property type="project" value="InterPro"/>
</dbReference>
<dbReference type="Gene3D" id="2.10.109.10">
    <property type="entry name" value="Umud Fragment, subunit A"/>
    <property type="match status" value="1"/>
</dbReference>
<dbReference type="HOGENOM" id="CLU_028723_4_1_1"/>
<dbReference type="GeneID" id="2903631"/>
<evidence type="ECO:0000256" key="7">
    <source>
        <dbReference type="ARBA" id="ARBA00022989"/>
    </source>
</evidence>
<dbReference type="FunCoup" id="Q6BLE2">
    <property type="interactions" value="387"/>
</dbReference>
<evidence type="ECO:0000313" key="13">
    <source>
        <dbReference type="EMBL" id="CAG89337.2"/>
    </source>
</evidence>
<keyword evidence="3 11" id="KW-0645">Protease</keyword>
<organism evidence="13 14">
    <name type="scientific">Debaryomyces hansenii (strain ATCC 36239 / CBS 767 / BCRC 21394 / JCM 1990 / NBRC 0083 / IGC 2968)</name>
    <name type="common">Yeast</name>
    <name type="synonym">Torulaspora hansenii</name>
    <dbReference type="NCBI Taxonomy" id="284592"/>
    <lineage>
        <taxon>Eukaryota</taxon>
        <taxon>Fungi</taxon>
        <taxon>Dikarya</taxon>
        <taxon>Ascomycota</taxon>
        <taxon>Saccharomycotina</taxon>
        <taxon>Pichiomycetes</taxon>
        <taxon>Debaryomycetaceae</taxon>
        <taxon>Debaryomyces</taxon>
    </lineage>
</organism>
<dbReference type="MEROPS" id="S26.012"/>
<keyword evidence="6 11" id="KW-0378">Hydrolase</keyword>
<dbReference type="Proteomes" id="UP000000599">
    <property type="component" value="Chromosome F"/>
</dbReference>
<dbReference type="RefSeq" id="XP_460979.2">
    <property type="nucleotide sequence ID" value="XM_460979.1"/>
</dbReference>
<keyword evidence="7" id="KW-1133">Transmembrane helix</keyword>
<feature type="active site" evidence="10">
    <location>
        <position position="91"/>
    </location>
</feature>
<evidence type="ECO:0000256" key="10">
    <source>
        <dbReference type="PIRSR" id="PIRSR600223-1"/>
    </source>
</evidence>
<dbReference type="EC" id="3.4.21.-" evidence="11"/>
<evidence type="ECO:0000256" key="5">
    <source>
        <dbReference type="ARBA" id="ARBA00022792"/>
    </source>
</evidence>
<accession>Q6BLE2</accession>
<keyword evidence="8 11" id="KW-0496">Mitochondrion</keyword>
<dbReference type="InParanoid" id="Q6BLE2"/>
<dbReference type="PRINTS" id="PR00727">
    <property type="entry name" value="LEADERPTASE"/>
</dbReference>
<dbReference type="EMBL" id="CR382138">
    <property type="protein sequence ID" value="CAG89337.2"/>
    <property type="molecule type" value="Genomic_DNA"/>
</dbReference>
<dbReference type="GO" id="GO:0004252">
    <property type="term" value="F:serine-type endopeptidase activity"/>
    <property type="evidence" value="ECO:0007669"/>
    <property type="project" value="InterPro"/>
</dbReference>
<evidence type="ECO:0000256" key="3">
    <source>
        <dbReference type="ARBA" id="ARBA00022670"/>
    </source>
</evidence>
<keyword evidence="14" id="KW-1185">Reference proteome</keyword>
<evidence type="ECO:0000256" key="2">
    <source>
        <dbReference type="ARBA" id="ARBA00007066"/>
    </source>
</evidence>
<gene>
    <name evidence="13" type="ordered locus">DEHA2F14146g</name>
</gene>
<dbReference type="CDD" id="cd06530">
    <property type="entry name" value="S26_SPase_I"/>
    <property type="match status" value="1"/>
</dbReference>
<dbReference type="InterPro" id="IPR019756">
    <property type="entry name" value="Pept_S26A_signal_pept_1_Ser-AS"/>
</dbReference>
<dbReference type="OrthoDB" id="9996127at2759"/>
<keyword evidence="9" id="KW-0472">Membrane</keyword>
<dbReference type="AlphaFoldDB" id="Q6BLE2"/>
<dbReference type="InterPro" id="IPR019758">
    <property type="entry name" value="Pept_S26A_signal_pept_1_CS"/>
</dbReference>
<dbReference type="KEGG" id="dha:DEHA2F14146g"/>
<reference evidence="13 14" key="1">
    <citation type="journal article" date="2004" name="Nature">
        <title>Genome evolution in yeasts.</title>
        <authorList>
            <consortium name="Genolevures"/>
            <person name="Dujon B."/>
            <person name="Sherman D."/>
            <person name="Fischer G."/>
            <person name="Durrens P."/>
            <person name="Casaregola S."/>
            <person name="Lafontaine I."/>
            <person name="de Montigny J."/>
            <person name="Marck C."/>
            <person name="Neuveglise C."/>
            <person name="Talla E."/>
            <person name="Goffard N."/>
            <person name="Frangeul L."/>
            <person name="Aigle M."/>
            <person name="Anthouard V."/>
            <person name="Babour A."/>
            <person name="Barbe V."/>
            <person name="Barnay S."/>
            <person name="Blanchin S."/>
            <person name="Beckerich J.M."/>
            <person name="Beyne E."/>
            <person name="Bleykasten C."/>
            <person name="Boisrame A."/>
            <person name="Boyer J."/>
            <person name="Cattolico L."/>
            <person name="Confanioleri F."/>
            <person name="de Daruvar A."/>
            <person name="Despons L."/>
            <person name="Fabre E."/>
            <person name="Fairhead C."/>
            <person name="Ferry-Dumazet H."/>
            <person name="Groppi A."/>
            <person name="Hantraye F."/>
            <person name="Hennequin C."/>
            <person name="Jauniaux N."/>
            <person name="Joyet P."/>
            <person name="Kachouri R."/>
            <person name="Kerrest A."/>
            <person name="Koszul R."/>
            <person name="Lemaire M."/>
            <person name="Lesur I."/>
            <person name="Ma L."/>
            <person name="Muller H."/>
            <person name="Nicaud J.M."/>
            <person name="Nikolski M."/>
            <person name="Oztas S."/>
            <person name="Ozier-Kalogeropoulos O."/>
            <person name="Pellenz S."/>
            <person name="Potier S."/>
            <person name="Richard G.F."/>
            <person name="Straub M.L."/>
            <person name="Suleau A."/>
            <person name="Swennene D."/>
            <person name="Tekaia F."/>
            <person name="Wesolowski-Louvel M."/>
            <person name="Westhof E."/>
            <person name="Wirth B."/>
            <person name="Zeniou-Meyer M."/>
            <person name="Zivanovic I."/>
            <person name="Bolotin-Fukuhara M."/>
            <person name="Thierry A."/>
            <person name="Bouchier C."/>
            <person name="Caudron B."/>
            <person name="Scarpelli C."/>
            <person name="Gaillardin C."/>
            <person name="Weissenbach J."/>
            <person name="Wincker P."/>
            <person name="Souciet J.L."/>
        </authorList>
    </citation>
    <scope>NUCLEOTIDE SEQUENCE [LARGE SCALE GENOMIC DNA]</scope>
    <source>
        <strain evidence="14">ATCC 36239 / CBS 767 / BCRC 21394 / JCM 1990 / NBRC 0083 / IGC 2968</strain>
    </source>
</reference>
<dbReference type="PANTHER" id="PTHR46041:SF2">
    <property type="entry name" value="MITOCHONDRIAL INNER MEMBRANE PROTEASE SUBUNIT 2"/>
    <property type="match status" value="1"/>
</dbReference>
<feature type="active site" evidence="10">
    <location>
        <position position="41"/>
    </location>
</feature>
<dbReference type="InterPro" id="IPR036286">
    <property type="entry name" value="LexA/Signal_pep-like_sf"/>
</dbReference>
<dbReference type="InterPro" id="IPR000223">
    <property type="entry name" value="Pept_S26A_signal_pept_1"/>
</dbReference>
<keyword evidence="5 11" id="KW-0999">Mitochondrion inner membrane</keyword>
<dbReference type="PANTHER" id="PTHR46041">
    <property type="entry name" value="MITOCHONDRIAL INNER MEMBRANE PROTEASE SUBUNIT 2"/>
    <property type="match status" value="1"/>
</dbReference>
<dbReference type="InterPro" id="IPR037730">
    <property type="entry name" value="IMP2"/>
</dbReference>
<evidence type="ECO:0000256" key="4">
    <source>
        <dbReference type="ARBA" id="ARBA00022692"/>
    </source>
</evidence>